<comment type="caution">
    <text evidence="4">The sequence shown here is derived from an EMBL/GenBank/DDBJ whole genome shotgun (WGS) entry which is preliminary data.</text>
</comment>
<evidence type="ECO:0000313" key="5">
    <source>
        <dbReference type="Proteomes" id="UP001255416"/>
    </source>
</evidence>
<feature type="domain" description="DhaL" evidence="3">
    <location>
        <begin position="6"/>
        <end position="202"/>
    </location>
</feature>
<dbReference type="PROSITE" id="PS51480">
    <property type="entry name" value="DHAL"/>
    <property type="match status" value="1"/>
</dbReference>
<dbReference type="SMART" id="SM01120">
    <property type="entry name" value="Dak2"/>
    <property type="match status" value="1"/>
</dbReference>
<dbReference type="Pfam" id="PF02734">
    <property type="entry name" value="Dak2"/>
    <property type="match status" value="1"/>
</dbReference>
<dbReference type="InterPro" id="IPR004007">
    <property type="entry name" value="DhaL_dom"/>
</dbReference>
<keyword evidence="2 4" id="KW-0418">Kinase</keyword>
<name>A0ABU3VJZ1_9RHOB</name>
<gene>
    <name evidence="4" type="ORF">QO231_21530</name>
</gene>
<keyword evidence="1" id="KW-0808">Transferase</keyword>
<proteinExistence type="predicted"/>
<dbReference type="EMBL" id="JASMWN010000023">
    <property type="protein sequence ID" value="MDU9006418.1"/>
    <property type="molecule type" value="Genomic_DNA"/>
</dbReference>
<dbReference type="GO" id="GO:0016301">
    <property type="term" value="F:kinase activity"/>
    <property type="evidence" value="ECO:0007669"/>
    <property type="project" value="UniProtKB-KW"/>
</dbReference>
<evidence type="ECO:0000259" key="3">
    <source>
        <dbReference type="PROSITE" id="PS51480"/>
    </source>
</evidence>
<dbReference type="PANTHER" id="PTHR28629:SF4">
    <property type="entry name" value="TRIOKINASE_FMN CYCLASE"/>
    <property type="match status" value="1"/>
</dbReference>
<reference evidence="5" key="1">
    <citation type="submission" date="2023-05" db="EMBL/GenBank/DDBJ databases">
        <title>Sedimentitalea sp. nov. JM2-8.</title>
        <authorList>
            <person name="Huang J."/>
        </authorList>
    </citation>
    <scope>NUCLEOTIDE SEQUENCE [LARGE SCALE GENOMIC DNA]</scope>
    <source>
        <strain evidence="5">KHS03</strain>
    </source>
</reference>
<organism evidence="4 5">
    <name type="scientific">Sedimentitalea todarodis</name>
    <dbReference type="NCBI Taxonomy" id="1631240"/>
    <lineage>
        <taxon>Bacteria</taxon>
        <taxon>Pseudomonadati</taxon>
        <taxon>Pseudomonadota</taxon>
        <taxon>Alphaproteobacteria</taxon>
        <taxon>Rhodobacterales</taxon>
        <taxon>Paracoccaceae</taxon>
        <taxon>Sedimentitalea</taxon>
    </lineage>
</organism>
<keyword evidence="5" id="KW-1185">Reference proteome</keyword>
<dbReference type="SUPFAM" id="SSF101473">
    <property type="entry name" value="DhaL-like"/>
    <property type="match status" value="1"/>
</dbReference>
<protein>
    <submittedName>
        <fullName evidence="4">Dihydroxyacetone kinase subunit L</fullName>
    </submittedName>
</protein>
<dbReference type="RefSeq" id="WP_316781466.1">
    <property type="nucleotide sequence ID" value="NZ_JASMWN010000023.1"/>
</dbReference>
<dbReference type="Gene3D" id="1.25.40.340">
    <property type="match status" value="1"/>
</dbReference>
<dbReference type="InterPro" id="IPR036117">
    <property type="entry name" value="DhaL_dom_sf"/>
</dbReference>
<dbReference type="InterPro" id="IPR050861">
    <property type="entry name" value="Dihydroxyacetone_Kinase"/>
</dbReference>
<accession>A0ABU3VJZ1</accession>
<evidence type="ECO:0000256" key="2">
    <source>
        <dbReference type="ARBA" id="ARBA00022777"/>
    </source>
</evidence>
<evidence type="ECO:0000256" key="1">
    <source>
        <dbReference type="ARBA" id="ARBA00022679"/>
    </source>
</evidence>
<dbReference type="PANTHER" id="PTHR28629">
    <property type="entry name" value="TRIOKINASE/FMN CYCLASE"/>
    <property type="match status" value="1"/>
</dbReference>
<sequence length="203" mass="21393">MSVTREMFLAAIDRIAAAVERDFDMLNAADGALGDGDLGVTMTRGMRSIHAMKDDLPDDIGMALFQCAQAFTKSSGSSYGTLMATGLMSAAKTLRGRQQIDTASISGLLAGARDKMQERGKAELGGKTVLDSLDYVARATATAEAEPDDMVRAAARAVDKALDDFRDKPATVGRARVYGDKSIGLDDPGMLAMRSVVKAAVGH</sequence>
<evidence type="ECO:0000313" key="4">
    <source>
        <dbReference type="EMBL" id="MDU9006418.1"/>
    </source>
</evidence>
<dbReference type="Proteomes" id="UP001255416">
    <property type="component" value="Unassembled WGS sequence"/>
</dbReference>